<protein>
    <recommendedName>
        <fullName evidence="1">Helitron helicase-like domain-containing protein</fullName>
    </recommendedName>
</protein>
<dbReference type="OrthoDB" id="4365599at2759"/>
<feature type="domain" description="Helitron helicase-like" evidence="1">
    <location>
        <begin position="32"/>
        <end position="92"/>
    </location>
</feature>
<dbReference type="AlphaFoldDB" id="A0A0U1MBA8"/>
<dbReference type="Proteomes" id="UP000054383">
    <property type="component" value="Unassembled WGS sequence"/>
</dbReference>
<sequence>MYDVLQIRKSSLANGIEYSGDIFAASNSTIREATVTSNPVAVAEFFHHTCDAVLDGLLASGRGGTGILGDVSNHYGVVDTNGRGMLHLHAIVWLRGNLAFSALRNRILDDADFATRMIRYLESIIIQGIDESIPHDAEVNLPTTGPLACDSQSDHDYHLTLTHDSNLVARSKQMHSKNHFATCLKYRVNNRARHSCRFGMPRELVPSSKVDDLGVIHLARNHPWINPWNPAIAQLPPLQSRHFLDRNCRQSAVTDQ</sequence>
<dbReference type="EMBL" id="CVMT01000019">
    <property type="protein sequence ID" value="CRG92819.1"/>
    <property type="molecule type" value="Genomic_DNA"/>
</dbReference>
<evidence type="ECO:0000259" key="1">
    <source>
        <dbReference type="Pfam" id="PF14214"/>
    </source>
</evidence>
<dbReference type="STRING" id="28573.A0A0U1MBA8"/>
<reference evidence="2 3" key="1">
    <citation type="submission" date="2015-04" db="EMBL/GenBank/DDBJ databases">
        <authorList>
            <person name="Syromyatnikov M.Y."/>
            <person name="Popov V.N."/>
        </authorList>
    </citation>
    <scope>NUCLEOTIDE SEQUENCE [LARGE SCALE GENOMIC DNA]</scope>
    <source>
        <strain evidence="2">WF-38-12</strain>
    </source>
</reference>
<proteinExistence type="predicted"/>
<gene>
    <name evidence="2" type="ORF">PISL3812_09888</name>
</gene>
<keyword evidence="3" id="KW-1185">Reference proteome</keyword>
<name>A0A0U1MBA8_TALIS</name>
<dbReference type="InterPro" id="IPR025476">
    <property type="entry name" value="Helitron_helicase-like"/>
</dbReference>
<evidence type="ECO:0000313" key="3">
    <source>
        <dbReference type="Proteomes" id="UP000054383"/>
    </source>
</evidence>
<accession>A0A0U1MBA8</accession>
<dbReference type="Pfam" id="PF14214">
    <property type="entry name" value="Helitron_like_N"/>
    <property type="match status" value="1"/>
</dbReference>
<organism evidence="2 3">
    <name type="scientific">Talaromyces islandicus</name>
    <name type="common">Penicillium islandicum</name>
    <dbReference type="NCBI Taxonomy" id="28573"/>
    <lineage>
        <taxon>Eukaryota</taxon>
        <taxon>Fungi</taxon>
        <taxon>Dikarya</taxon>
        <taxon>Ascomycota</taxon>
        <taxon>Pezizomycotina</taxon>
        <taxon>Eurotiomycetes</taxon>
        <taxon>Eurotiomycetidae</taxon>
        <taxon>Eurotiales</taxon>
        <taxon>Trichocomaceae</taxon>
        <taxon>Talaromyces</taxon>
        <taxon>Talaromyces sect. Islandici</taxon>
    </lineage>
</organism>
<evidence type="ECO:0000313" key="2">
    <source>
        <dbReference type="EMBL" id="CRG92819.1"/>
    </source>
</evidence>